<gene>
    <name evidence="1" type="ORF">HDA30_001725</name>
</gene>
<organism evidence="1 2">
    <name type="scientific">Micrococcus cohnii</name>
    <dbReference type="NCBI Taxonomy" id="993416"/>
    <lineage>
        <taxon>Bacteria</taxon>
        <taxon>Bacillati</taxon>
        <taxon>Actinomycetota</taxon>
        <taxon>Actinomycetes</taxon>
        <taxon>Micrococcales</taxon>
        <taxon>Micrococcaceae</taxon>
        <taxon>Micrococcus</taxon>
    </lineage>
</organism>
<evidence type="ECO:0000313" key="1">
    <source>
        <dbReference type="EMBL" id="MBB4736217.1"/>
    </source>
</evidence>
<evidence type="ECO:0000313" key="2">
    <source>
        <dbReference type="Proteomes" id="UP000540191"/>
    </source>
</evidence>
<protein>
    <submittedName>
        <fullName evidence="1">Uncharacterized protein</fullName>
    </submittedName>
</protein>
<proteinExistence type="predicted"/>
<reference evidence="1 2" key="1">
    <citation type="submission" date="2020-08" db="EMBL/GenBank/DDBJ databases">
        <title>Sequencing the genomes of 1000 actinobacteria strains.</title>
        <authorList>
            <person name="Klenk H.-P."/>
        </authorList>
    </citation>
    <scope>NUCLEOTIDE SEQUENCE [LARGE SCALE GENOMIC DNA]</scope>
    <source>
        <strain evidence="1 2">DSM 23974</strain>
    </source>
</reference>
<dbReference type="AlphaFoldDB" id="A0A7W7M416"/>
<name>A0A7W7M416_9MICC</name>
<accession>A0A7W7M416</accession>
<dbReference type="Proteomes" id="UP000540191">
    <property type="component" value="Unassembled WGS sequence"/>
</dbReference>
<sequence>MKNFRPFPKYGGTKTAAITVVVGAFLLTGCTAANDSSSASRH</sequence>
<comment type="caution">
    <text evidence="1">The sequence shown here is derived from an EMBL/GenBank/DDBJ whole genome shotgun (WGS) entry which is preliminary data.</text>
</comment>
<dbReference type="EMBL" id="JACHNA010000001">
    <property type="protein sequence ID" value="MBB4736217.1"/>
    <property type="molecule type" value="Genomic_DNA"/>
</dbReference>
<dbReference type="PROSITE" id="PS51257">
    <property type="entry name" value="PROKAR_LIPOPROTEIN"/>
    <property type="match status" value="1"/>
</dbReference>
<keyword evidence="2" id="KW-1185">Reference proteome</keyword>